<dbReference type="KEGG" id="bvr:BVIR_1256"/>
<comment type="subcellular location">
    <subcellularLocation>
        <location evidence="2 13">Cell membrane</location>
        <topology evidence="2 13">Multi-pass membrane protein</topology>
    </subcellularLocation>
</comment>
<dbReference type="Pfam" id="PF03824">
    <property type="entry name" value="NicO"/>
    <property type="match status" value="1"/>
</dbReference>
<evidence type="ECO:0000256" key="14">
    <source>
        <dbReference type="SAM" id="MobiDB-lite"/>
    </source>
</evidence>
<dbReference type="PATRIC" id="fig|1079.6.peg.1305"/>
<keyword evidence="6" id="KW-0533">Nickel</keyword>
<reference evidence="15" key="1">
    <citation type="journal article" date="2015" name="Genome Announc.">
        <title>Complete Genome Sequence of the Bacteriochlorophyll b-Producing Photosynthetic Bacterium Blastochloris viridis.</title>
        <authorList>
            <person name="Tsukatani Y."/>
            <person name="Hirose Y."/>
            <person name="Harada J."/>
            <person name="Misawa N."/>
            <person name="Mori K."/>
            <person name="Inoue K."/>
            <person name="Tamiaki H."/>
        </authorList>
    </citation>
    <scope>NUCLEOTIDE SEQUENCE [LARGE SCALE GENOMIC DNA]</scope>
    <source>
        <strain evidence="15">DSM 133</strain>
    </source>
</reference>
<evidence type="ECO:0000256" key="1">
    <source>
        <dbReference type="ARBA" id="ARBA00002510"/>
    </source>
</evidence>
<feature type="region of interest" description="Disordered" evidence="14">
    <location>
        <begin position="119"/>
        <end position="152"/>
    </location>
</feature>
<organism evidence="16 17">
    <name type="scientific">Blastochloris viridis</name>
    <name type="common">Rhodopseudomonas viridis</name>
    <dbReference type="NCBI Taxonomy" id="1079"/>
    <lineage>
        <taxon>Bacteria</taxon>
        <taxon>Pseudomonadati</taxon>
        <taxon>Pseudomonadota</taxon>
        <taxon>Alphaproteobacteria</taxon>
        <taxon>Hyphomicrobiales</taxon>
        <taxon>Blastochloridaceae</taxon>
        <taxon>Blastochloris</taxon>
    </lineage>
</organism>
<dbReference type="GO" id="GO:0010045">
    <property type="term" value="P:response to nickel cation"/>
    <property type="evidence" value="ECO:0007669"/>
    <property type="project" value="TreeGrafter"/>
</dbReference>
<dbReference type="GO" id="GO:0006824">
    <property type="term" value="P:cobalt ion transport"/>
    <property type="evidence" value="ECO:0007669"/>
    <property type="project" value="UniProtKB-KW"/>
</dbReference>
<keyword evidence="5" id="KW-1003">Cell membrane</keyword>
<feature type="compositionally biased region" description="Basic and acidic residues" evidence="14">
    <location>
        <begin position="134"/>
        <end position="152"/>
    </location>
</feature>
<keyword evidence="3" id="KW-0171">Cobalt transport</keyword>
<evidence type="ECO:0000313" key="16">
    <source>
        <dbReference type="EMBL" id="CUU41705.1"/>
    </source>
</evidence>
<evidence type="ECO:0000256" key="6">
    <source>
        <dbReference type="ARBA" id="ARBA00022596"/>
    </source>
</evidence>
<reference evidence="17" key="3">
    <citation type="journal article" date="2016" name="Genome Announc.">
        <title>Revised genome sequence of the purple photosynthetic bacterium Blastochloris viridis.</title>
        <authorList>
            <person name="Liu L.N."/>
            <person name="Faulkner M."/>
            <person name="Liu X."/>
            <person name="Huang F."/>
            <person name="Darby A.C."/>
            <person name="Hall N."/>
        </authorList>
    </citation>
    <scope>NUCLEOTIDE SEQUENCE [LARGE SCALE GENOMIC DNA]</scope>
    <source>
        <strain evidence="17">ATCC 19567 / DSM 133 / F</strain>
    </source>
</reference>
<dbReference type="GO" id="GO:0032025">
    <property type="term" value="P:response to cobalt ion"/>
    <property type="evidence" value="ECO:0007669"/>
    <property type="project" value="TreeGrafter"/>
</dbReference>
<dbReference type="OrthoDB" id="271709at2"/>
<name>A0A0H5BKB6_BLAVI</name>
<protein>
    <recommendedName>
        <fullName evidence="13">Nickel/cobalt efflux system</fullName>
    </recommendedName>
</protein>
<evidence type="ECO:0000256" key="7">
    <source>
        <dbReference type="ARBA" id="ARBA00022692"/>
    </source>
</evidence>
<keyword evidence="10" id="KW-0921">Nickel transport</keyword>
<keyword evidence="4 13" id="KW-0813">Transport</keyword>
<dbReference type="RefSeq" id="WP_055036893.1">
    <property type="nucleotide sequence ID" value="NZ_AP014854.2"/>
</dbReference>
<evidence type="ECO:0000256" key="11">
    <source>
        <dbReference type="ARBA" id="ARBA00023136"/>
    </source>
</evidence>
<evidence type="ECO:0000256" key="12">
    <source>
        <dbReference type="ARBA" id="ARBA00023285"/>
    </source>
</evidence>
<dbReference type="EMBL" id="LN907867">
    <property type="protein sequence ID" value="CUU41705.1"/>
    <property type="molecule type" value="Genomic_DNA"/>
</dbReference>
<evidence type="ECO:0000256" key="13">
    <source>
        <dbReference type="RuleBase" id="RU362101"/>
    </source>
</evidence>
<evidence type="ECO:0000313" key="15">
    <source>
        <dbReference type="EMBL" id="BAS01097.1"/>
    </source>
</evidence>
<evidence type="ECO:0000256" key="4">
    <source>
        <dbReference type="ARBA" id="ARBA00022448"/>
    </source>
</evidence>
<keyword evidence="17" id="KW-1185">Reference proteome</keyword>
<feature type="transmembrane region" description="Helical" evidence="13">
    <location>
        <begin position="55"/>
        <end position="79"/>
    </location>
</feature>
<sequence length="277" mass="29210">MPDIASLIQTGTANPWIYLPAALLLGALHALEPGHSKSVMAAFIVAIRGTPGQAVLLGVSAAIGHTLVVWGLVLLGLMLGDRLVMESAEPWLMLASGVLIVLLAARLLWSVRRDVHAQEQAHDHHHHHDHHGHAHDDHHHDHDEGHDHGDAHAAAHAREIKRRFVSGRDVGGWEIAWFGLTGGLIPCPAAIAVLLVCLHLKAVALGVAMVAAFSLGLAITLVAVGLAAAWGTRKAAGSWSGFSRWAPRLPYISGVLILVLGLVVAGRGLIETGLLGA</sequence>
<feature type="transmembrane region" description="Helical" evidence="13">
    <location>
        <begin position="202"/>
        <end position="230"/>
    </location>
</feature>
<feature type="transmembrane region" description="Helical" evidence="13">
    <location>
        <begin position="16"/>
        <end position="34"/>
    </location>
</feature>
<feature type="compositionally biased region" description="Basic residues" evidence="14">
    <location>
        <begin position="123"/>
        <end position="133"/>
    </location>
</feature>
<feature type="transmembrane region" description="Helical" evidence="13">
    <location>
        <begin position="91"/>
        <end position="109"/>
    </location>
</feature>
<evidence type="ECO:0000313" key="17">
    <source>
        <dbReference type="Proteomes" id="UP000065734"/>
    </source>
</evidence>
<gene>
    <name evidence="16" type="primary">rcnA</name>
    <name evidence="15" type="ORF">BV133_3503</name>
    <name evidence="16" type="ORF">BVIRIDIS_07000</name>
</gene>
<comment type="similarity">
    <text evidence="13">Belongs to the NiCoT transporter (TC 2.A.52) family.</text>
</comment>
<evidence type="ECO:0000256" key="3">
    <source>
        <dbReference type="ARBA" id="ARBA00022426"/>
    </source>
</evidence>
<comment type="function">
    <text evidence="1">Efflux system for nickel and cobalt.</text>
</comment>
<dbReference type="NCBIfam" id="NF007454">
    <property type="entry name" value="PRK10019.1"/>
    <property type="match status" value="1"/>
</dbReference>
<reference evidence="16" key="2">
    <citation type="submission" date="2015-11" db="EMBL/GenBank/DDBJ databases">
        <authorList>
            <person name="Zhang Y."/>
            <person name="Guo Z."/>
        </authorList>
    </citation>
    <scope>NUCLEOTIDE SEQUENCE</scope>
    <source>
        <strain evidence="16">1</strain>
    </source>
</reference>
<proteinExistence type="inferred from homology"/>
<keyword evidence="11 13" id="KW-0472">Membrane</keyword>
<keyword evidence="12" id="KW-0170">Cobalt</keyword>
<dbReference type="GO" id="GO:0005886">
    <property type="term" value="C:plasma membrane"/>
    <property type="evidence" value="ECO:0007669"/>
    <property type="project" value="UniProtKB-SubCell"/>
</dbReference>
<accession>A0A0H5BKB6</accession>
<dbReference type="PANTHER" id="PTHR40659:SF1">
    <property type="entry name" value="NICKEL_COBALT EFFLUX SYSTEM RCNA"/>
    <property type="match status" value="1"/>
</dbReference>
<evidence type="ECO:0000256" key="10">
    <source>
        <dbReference type="ARBA" id="ARBA00023112"/>
    </source>
</evidence>
<dbReference type="EMBL" id="AP014854">
    <property type="protein sequence ID" value="BAS01097.1"/>
    <property type="molecule type" value="Genomic_DNA"/>
</dbReference>
<keyword evidence="8 13" id="KW-1133">Transmembrane helix</keyword>
<feature type="transmembrane region" description="Helical" evidence="13">
    <location>
        <begin position="251"/>
        <end position="270"/>
    </location>
</feature>
<dbReference type="GO" id="GO:0046583">
    <property type="term" value="F:monoatomic cation efflux transmembrane transporter activity"/>
    <property type="evidence" value="ECO:0007669"/>
    <property type="project" value="TreeGrafter"/>
</dbReference>
<keyword evidence="7 13" id="KW-0812">Transmembrane</keyword>
<dbReference type="PANTHER" id="PTHR40659">
    <property type="entry name" value="NICKEL/COBALT EFFLUX SYSTEM RCNA"/>
    <property type="match status" value="1"/>
</dbReference>
<dbReference type="InterPro" id="IPR051224">
    <property type="entry name" value="NiCoT_RcnA"/>
</dbReference>
<dbReference type="InterPro" id="IPR011541">
    <property type="entry name" value="Ni/Co_transpt_high_affinity"/>
</dbReference>
<evidence type="ECO:0000256" key="9">
    <source>
        <dbReference type="ARBA" id="ARBA00023065"/>
    </source>
</evidence>
<keyword evidence="9" id="KW-0406">Ion transport</keyword>
<dbReference type="Proteomes" id="UP000065734">
    <property type="component" value="Chromosome I"/>
</dbReference>
<evidence type="ECO:0000256" key="8">
    <source>
        <dbReference type="ARBA" id="ARBA00022989"/>
    </source>
</evidence>
<dbReference type="GO" id="GO:0015099">
    <property type="term" value="F:nickel cation transmembrane transporter activity"/>
    <property type="evidence" value="ECO:0007669"/>
    <property type="project" value="UniProtKB-UniRule"/>
</dbReference>
<feature type="transmembrane region" description="Helical" evidence="13">
    <location>
        <begin position="175"/>
        <end position="196"/>
    </location>
</feature>
<dbReference type="AlphaFoldDB" id="A0A0H5BKB6"/>
<evidence type="ECO:0000256" key="5">
    <source>
        <dbReference type="ARBA" id="ARBA00022475"/>
    </source>
</evidence>
<evidence type="ECO:0000256" key="2">
    <source>
        <dbReference type="ARBA" id="ARBA00004651"/>
    </source>
</evidence>